<dbReference type="InterPro" id="IPR005358">
    <property type="entry name" value="Puta_zinc/iron-chelating_dom"/>
</dbReference>
<accession>A0AAU9EGW5</accession>
<organism evidence="1 2">
    <name type="scientific">Desulfoferula mesophila</name>
    <dbReference type="NCBI Taxonomy" id="3058419"/>
    <lineage>
        <taxon>Bacteria</taxon>
        <taxon>Pseudomonadati</taxon>
        <taxon>Thermodesulfobacteriota</taxon>
        <taxon>Desulfarculia</taxon>
        <taxon>Desulfarculales</taxon>
        <taxon>Desulfarculaceae</taxon>
        <taxon>Desulfoferula</taxon>
    </lineage>
</organism>
<dbReference type="RefSeq" id="WP_338601998.1">
    <property type="nucleotide sequence ID" value="NZ_AP028679.1"/>
</dbReference>
<dbReference type="PANTHER" id="PTHR35866:SF1">
    <property type="entry name" value="YKGJ FAMILY CYSTEINE CLUSTER PROTEIN"/>
    <property type="match status" value="1"/>
</dbReference>
<evidence type="ECO:0008006" key="3">
    <source>
        <dbReference type="Google" id="ProtNLM"/>
    </source>
</evidence>
<reference evidence="2" key="1">
    <citation type="journal article" date="2023" name="Arch. Microbiol.">
        <title>Desulfoferula mesophilus gen. nov. sp. nov., a mesophilic sulfate-reducing bacterium isolated from a brackish lake sediment.</title>
        <authorList>
            <person name="Watanabe T."/>
            <person name="Yabe T."/>
            <person name="Tsuji J.M."/>
            <person name="Fukui M."/>
        </authorList>
    </citation>
    <scope>NUCLEOTIDE SEQUENCE [LARGE SCALE GENOMIC DNA]</scope>
    <source>
        <strain evidence="2">12FAK</strain>
    </source>
</reference>
<sequence length="281" mass="30290">MTDQQQMTQRLERARQAGPGALAQACAALLAEARGVDSAAAARAVGHDRALAGLIAEAAPAARLAACLADLARAKRCLGCATCCRASSPTLYAEDLPRLKAVGLGWESLVTLRAGERVHSARLGGLQTLERELIKLRERGGSCAWLGGGGCRIYEQRPLQCRWLECWSGRHAGQLEERPRLSRAELLADDPTALALAKEYEVKLPAEALHQALAQVARGRDQAPALSLLELDHHLRQAIAERYGYRPQALYLVLGRPAVEVAANYGLELSLKGVSPVLRSR</sequence>
<gene>
    <name evidence="1" type="ORF">FAK_33940</name>
</gene>
<evidence type="ECO:0000313" key="2">
    <source>
        <dbReference type="Proteomes" id="UP001366166"/>
    </source>
</evidence>
<dbReference type="AlphaFoldDB" id="A0AAU9EGW5"/>
<dbReference type="Proteomes" id="UP001366166">
    <property type="component" value="Chromosome"/>
</dbReference>
<dbReference type="PANTHER" id="PTHR35866">
    <property type="entry name" value="PUTATIVE-RELATED"/>
    <property type="match status" value="1"/>
</dbReference>
<name>A0AAU9EGW5_9BACT</name>
<evidence type="ECO:0000313" key="1">
    <source>
        <dbReference type="EMBL" id="BEQ16328.1"/>
    </source>
</evidence>
<dbReference type="Pfam" id="PF03692">
    <property type="entry name" value="CxxCxxCC"/>
    <property type="match status" value="1"/>
</dbReference>
<proteinExistence type="predicted"/>
<protein>
    <recommendedName>
        <fullName evidence="3">YkgJ family cysteine cluster protein</fullName>
    </recommendedName>
</protein>
<dbReference type="EMBL" id="AP028679">
    <property type="protein sequence ID" value="BEQ16328.1"/>
    <property type="molecule type" value="Genomic_DNA"/>
</dbReference>
<dbReference type="KEGG" id="dmp:FAK_33940"/>
<keyword evidence="2" id="KW-1185">Reference proteome</keyword>